<sequence length="70" mass="7851">MARLIFILFMLGFLTWLYMGGTTKTVADYKGMSREELEALCLEKKDKKACQKIAIDFVNGAKANGGKPQF</sequence>
<dbReference type="KEGG" id="crx:CRECT_0160"/>
<reference evidence="1 2" key="1">
    <citation type="submission" date="2016-07" db="EMBL/GenBank/DDBJ databases">
        <title>Comparative genomics of the Campylobacter concisus group.</title>
        <authorList>
            <person name="Miller W.G."/>
            <person name="Yee E."/>
            <person name="Chapman M.H."/>
            <person name="Huynh S."/>
            <person name="Bono J.L."/>
            <person name="On S.L.W."/>
            <person name="StLeger J."/>
            <person name="Foster G."/>
            <person name="Parker C.T."/>
        </authorList>
    </citation>
    <scope>NUCLEOTIDE SEQUENCE [LARGE SCALE GENOMIC DNA]</scope>
    <source>
        <strain evidence="1 2">ATCC 33238</strain>
    </source>
</reference>
<gene>
    <name evidence="1" type="ORF">CRECT_0160</name>
</gene>
<name>A0A6G5QJJ5_CAMRE</name>
<evidence type="ECO:0000313" key="1">
    <source>
        <dbReference type="EMBL" id="QCD45868.1"/>
    </source>
</evidence>
<dbReference type="Proteomes" id="UP000502377">
    <property type="component" value="Chromosome"/>
</dbReference>
<proteinExistence type="predicted"/>
<dbReference type="EMBL" id="CP012543">
    <property type="protein sequence ID" value="QCD45868.1"/>
    <property type="molecule type" value="Genomic_DNA"/>
</dbReference>
<dbReference type="RefSeq" id="WP_002943270.1">
    <property type="nucleotide sequence ID" value="NZ_CAJPTG010000146.1"/>
</dbReference>
<accession>A0A6G5QJJ5</accession>
<evidence type="ECO:0000313" key="2">
    <source>
        <dbReference type="Proteomes" id="UP000502377"/>
    </source>
</evidence>
<organism evidence="1 2">
    <name type="scientific">Campylobacter rectus</name>
    <name type="common">Wolinella recta</name>
    <dbReference type="NCBI Taxonomy" id="203"/>
    <lineage>
        <taxon>Bacteria</taxon>
        <taxon>Pseudomonadati</taxon>
        <taxon>Campylobacterota</taxon>
        <taxon>Epsilonproteobacteria</taxon>
        <taxon>Campylobacterales</taxon>
        <taxon>Campylobacteraceae</taxon>
        <taxon>Campylobacter</taxon>
    </lineage>
</organism>
<dbReference type="AlphaFoldDB" id="A0A6G5QJJ5"/>
<protein>
    <submittedName>
        <fullName evidence="1">Uncharacterized protein</fullName>
    </submittedName>
</protein>